<name>A0AA39U6V5_9PEZI</name>
<dbReference type="EMBL" id="JAULSU010000007">
    <property type="protein sequence ID" value="KAK0612225.1"/>
    <property type="molecule type" value="Genomic_DNA"/>
</dbReference>
<feature type="signal peptide" evidence="1">
    <location>
        <begin position="1"/>
        <end position="21"/>
    </location>
</feature>
<dbReference type="AlphaFoldDB" id="A0AA39U6V5"/>
<evidence type="ECO:0000313" key="4">
    <source>
        <dbReference type="Proteomes" id="UP001175000"/>
    </source>
</evidence>
<sequence>MRFSSLGLLIPLASCIDHALAAGAPVFFFTQFPTSTTALRDELISRMHNISHFSCTDEPGVSKYALVIPRGGGDNLTAYSIEQYDDDATFYKHLGAEIVSTSLFGWTTSIPNIWTKDPAVQNFTVIDSMNFVKPEFAKAADPYIVVEGLTYMSGGVHHVIEHLEEAVVASRNESGTLAFGLYTDPVNKDKLWTLAAYESEDYLTNVHNKSPTAREVDEHTRGMRSSRQTILLQKRGGFLYKGAAGCG</sequence>
<feature type="chain" id="PRO_5041327874" description="ABM domain-containing protein" evidence="1">
    <location>
        <begin position="22"/>
        <end position="247"/>
    </location>
</feature>
<accession>A0AA39U6V5</accession>
<dbReference type="Proteomes" id="UP001175000">
    <property type="component" value="Unassembled WGS sequence"/>
</dbReference>
<keyword evidence="1" id="KW-0732">Signal</keyword>
<dbReference type="SUPFAM" id="SSF54909">
    <property type="entry name" value="Dimeric alpha+beta barrel"/>
    <property type="match status" value="1"/>
</dbReference>
<comment type="caution">
    <text evidence="3">The sequence shown here is derived from an EMBL/GenBank/DDBJ whole genome shotgun (WGS) entry which is preliminary data.</text>
</comment>
<dbReference type="PROSITE" id="PS51725">
    <property type="entry name" value="ABM"/>
    <property type="match status" value="1"/>
</dbReference>
<evidence type="ECO:0000259" key="2">
    <source>
        <dbReference type="PROSITE" id="PS51725"/>
    </source>
</evidence>
<feature type="domain" description="ABM" evidence="2">
    <location>
        <begin position="143"/>
        <end position="232"/>
    </location>
</feature>
<dbReference type="InterPro" id="IPR007138">
    <property type="entry name" value="ABM_dom"/>
</dbReference>
<protein>
    <recommendedName>
        <fullName evidence="2">ABM domain-containing protein</fullName>
    </recommendedName>
</protein>
<proteinExistence type="predicted"/>
<evidence type="ECO:0000313" key="3">
    <source>
        <dbReference type="EMBL" id="KAK0612225.1"/>
    </source>
</evidence>
<keyword evidence="4" id="KW-1185">Reference proteome</keyword>
<organism evidence="3 4">
    <name type="scientific">Immersiella caudata</name>
    <dbReference type="NCBI Taxonomy" id="314043"/>
    <lineage>
        <taxon>Eukaryota</taxon>
        <taxon>Fungi</taxon>
        <taxon>Dikarya</taxon>
        <taxon>Ascomycota</taxon>
        <taxon>Pezizomycotina</taxon>
        <taxon>Sordariomycetes</taxon>
        <taxon>Sordariomycetidae</taxon>
        <taxon>Sordariales</taxon>
        <taxon>Lasiosphaeriaceae</taxon>
        <taxon>Immersiella</taxon>
    </lineage>
</organism>
<dbReference type="Gene3D" id="3.30.70.100">
    <property type="match status" value="1"/>
</dbReference>
<gene>
    <name evidence="3" type="ORF">B0T14DRAFT_608141</name>
</gene>
<reference evidence="3" key="1">
    <citation type="submission" date="2023-06" db="EMBL/GenBank/DDBJ databases">
        <title>Genome-scale phylogeny and comparative genomics of the fungal order Sordariales.</title>
        <authorList>
            <consortium name="Lawrence Berkeley National Laboratory"/>
            <person name="Hensen N."/>
            <person name="Bonometti L."/>
            <person name="Westerberg I."/>
            <person name="Brannstrom I.O."/>
            <person name="Guillou S."/>
            <person name="Cros-Aarteil S."/>
            <person name="Calhoun S."/>
            <person name="Haridas S."/>
            <person name="Kuo A."/>
            <person name="Mondo S."/>
            <person name="Pangilinan J."/>
            <person name="Riley R."/>
            <person name="Labutti K."/>
            <person name="Andreopoulos B."/>
            <person name="Lipzen A."/>
            <person name="Chen C."/>
            <person name="Yanf M."/>
            <person name="Daum C."/>
            <person name="Ng V."/>
            <person name="Clum A."/>
            <person name="Steindorff A."/>
            <person name="Ohm R."/>
            <person name="Martin F."/>
            <person name="Silar P."/>
            <person name="Natvig D."/>
            <person name="Lalanne C."/>
            <person name="Gautier V."/>
            <person name="Ament-Velasquez S.L."/>
            <person name="Kruys A."/>
            <person name="Hutchinson M.I."/>
            <person name="Powell A.J."/>
            <person name="Barry K."/>
            <person name="Miller A.N."/>
            <person name="Grigoriev I.V."/>
            <person name="Debuchy R."/>
            <person name="Gladieux P."/>
            <person name="Thoren M.H."/>
            <person name="Johannesson H."/>
        </authorList>
    </citation>
    <scope>NUCLEOTIDE SEQUENCE</scope>
    <source>
        <strain evidence="3">CBS 606.72</strain>
    </source>
</reference>
<dbReference type="Pfam" id="PF03992">
    <property type="entry name" value="ABM"/>
    <property type="match status" value="1"/>
</dbReference>
<evidence type="ECO:0000256" key="1">
    <source>
        <dbReference type="SAM" id="SignalP"/>
    </source>
</evidence>
<dbReference type="InterPro" id="IPR011008">
    <property type="entry name" value="Dimeric_a/b-barrel"/>
</dbReference>